<dbReference type="Proteomes" id="UP001597229">
    <property type="component" value="Unassembled WGS sequence"/>
</dbReference>
<dbReference type="PRINTS" id="PR00111">
    <property type="entry name" value="ABHYDROLASE"/>
</dbReference>
<accession>A0ABW3W6F0</accession>
<dbReference type="InterPro" id="IPR050266">
    <property type="entry name" value="AB_hydrolase_sf"/>
</dbReference>
<dbReference type="PANTHER" id="PTHR43798">
    <property type="entry name" value="MONOACYLGLYCEROL LIPASE"/>
    <property type="match status" value="1"/>
</dbReference>
<name>A0ABW3W6F0_9ACTN</name>
<dbReference type="GO" id="GO:0016787">
    <property type="term" value="F:hydrolase activity"/>
    <property type="evidence" value="ECO:0007669"/>
    <property type="project" value="UniProtKB-KW"/>
</dbReference>
<dbReference type="Pfam" id="PF00561">
    <property type="entry name" value="Abhydrolase_1"/>
    <property type="match status" value="1"/>
</dbReference>
<protein>
    <submittedName>
        <fullName evidence="2">Alpha/beta fold hydrolase</fullName>
    </submittedName>
</protein>
<proteinExistence type="predicted"/>
<evidence type="ECO:0000313" key="2">
    <source>
        <dbReference type="EMBL" id="MFD1250863.1"/>
    </source>
</evidence>
<feature type="domain" description="AB hydrolase-1" evidence="1">
    <location>
        <begin position="53"/>
        <end position="150"/>
    </location>
</feature>
<dbReference type="Gene3D" id="3.40.50.1820">
    <property type="entry name" value="alpha/beta hydrolase"/>
    <property type="match status" value="1"/>
</dbReference>
<sequence length="293" mass="30888">MGRAALASEQVGQLFVESRRGRDRIEYTAYGAGDAWVVLVPPLLVPRRVHAHAARTLAANGLHVLVPDLLGHGRSDRPADPLSYSVGTYAAQVVALLDHVGAARAVVGGSSIGANVALEVAVTAPERVSGLILDGPLLENALGVQLSLLGPVLATARMAPVALSGVRLASRVAARALPRRLAPSWVKLALETLDARPGTVAAVIHGVLFGRLAPSSDARAALKVPTLVLARPADPFHPAGDAEMVAGEIAGAVLERATGPLEWRRRPERLDLVVTRFARECARPTRRRRTRSS</sequence>
<keyword evidence="3" id="KW-1185">Reference proteome</keyword>
<evidence type="ECO:0000313" key="3">
    <source>
        <dbReference type="Proteomes" id="UP001597229"/>
    </source>
</evidence>
<keyword evidence="2" id="KW-0378">Hydrolase</keyword>
<dbReference type="RefSeq" id="WP_367918307.1">
    <property type="nucleotide sequence ID" value="NZ_BAABAC010000009.1"/>
</dbReference>
<organism evidence="2 3">
    <name type="scientific">Nocardioides ginsengisoli</name>
    <dbReference type="NCBI Taxonomy" id="363868"/>
    <lineage>
        <taxon>Bacteria</taxon>
        <taxon>Bacillati</taxon>
        <taxon>Actinomycetota</taxon>
        <taxon>Actinomycetes</taxon>
        <taxon>Propionibacteriales</taxon>
        <taxon>Nocardioidaceae</taxon>
        <taxon>Nocardioides</taxon>
    </lineage>
</organism>
<dbReference type="InterPro" id="IPR000073">
    <property type="entry name" value="AB_hydrolase_1"/>
</dbReference>
<dbReference type="EMBL" id="JBHTLX010000029">
    <property type="protein sequence ID" value="MFD1250863.1"/>
    <property type="molecule type" value="Genomic_DNA"/>
</dbReference>
<dbReference type="SUPFAM" id="SSF53474">
    <property type="entry name" value="alpha/beta-Hydrolases"/>
    <property type="match status" value="1"/>
</dbReference>
<evidence type="ECO:0000259" key="1">
    <source>
        <dbReference type="Pfam" id="PF00561"/>
    </source>
</evidence>
<reference evidence="3" key="1">
    <citation type="journal article" date="2019" name="Int. J. Syst. Evol. Microbiol.">
        <title>The Global Catalogue of Microorganisms (GCM) 10K type strain sequencing project: providing services to taxonomists for standard genome sequencing and annotation.</title>
        <authorList>
            <consortium name="The Broad Institute Genomics Platform"/>
            <consortium name="The Broad Institute Genome Sequencing Center for Infectious Disease"/>
            <person name="Wu L."/>
            <person name="Ma J."/>
        </authorList>
    </citation>
    <scope>NUCLEOTIDE SEQUENCE [LARGE SCALE GENOMIC DNA]</scope>
    <source>
        <strain evidence="3">CCUG 52478</strain>
    </source>
</reference>
<dbReference type="InterPro" id="IPR029058">
    <property type="entry name" value="AB_hydrolase_fold"/>
</dbReference>
<gene>
    <name evidence="2" type="ORF">ACFQ3F_23940</name>
</gene>
<comment type="caution">
    <text evidence="2">The sequence shown here is derived from an EMBL/GenBank/DDBJ whole genome shotgun (WGS) entry which is preliminary data.</text>
</comment>
<dbReference type="PANTHER" id="PTHR43798:SF33">
    <property type="entry name" value="HYDROLASE, PUTATIVE (AFU_ORTHOLOGUE AFUA_2G14860)-RELATED"/>
    <property type="match status" value="1"/>
</dbReference>